<evidence type="ECO:0000256" key="2">
    <source>
        <dbReference type="ARBA" id="ARBA00022573"/>
    </source>
</evidence>
<dbReference type="Pfam" id="PF02571">
    <property type="entry name" value="CbiJ"/>
    <property type="match status" value="1"/>
</dbReference>
<comment type="caution">
    <text evidence="4">The sequence shown here is derived from an EMBL/GenBank/DDBJ whole genome shotgun (WGS) entry which is preliminary data.</text>
</comment>
<evidence type="ECO:0000313" key="5">
    <source>
        <dbReference type="Proteomes" id="UP000554286"/>
    </source>
</evidence>
<keyword evidence="3 4" id="KW-0560">Oxidoreductase</keyword>
<dbReference type="NCBIfam" id="TIGR00715">
    <property type="entry name" value="precor6x_red"/>
    <property type="match status" value="1"/>
</dbReference>
<evidence type="ECO:0000256" key="3">
    <source>
        <dbReference type="ARBA" id="ARBA00023002"/>
    </source>
</evidence>
<keyword evidence="5" id="KW-1185">Reference proteome</keyword>
<organism evidence="4 5">
    <name type="scientific">Roseospira visakhapatnamensis</name>
    <dbReference type="NCBI Taxonomy" id="390880"/>
    <lineage>
        <taxon>Bacteria</taxon>
        <taxon>Pseudomonadati</taxon>
        <taxon>Pseudomonadota</taxon>
        <taxon>Alphaproteobacteria</taxon>
        <taxon>Rhodospirillales</taxon>
        <taxon>Rhodospirillaceae</taxon>
        <taxon>Roseospira</taxon>
    </lineage>
</organism>
<dbReference type="EMBL" id="JACIGK010000022">
    <property type="protein sequence ID" value="MBB4267137.1"/>
    <property type="molecule type" value="Genomic_DNA"/>
</dbReference>
<dbReference type="RefSeq" id="WP_184046252.1">
    <property type="nucleotide sequence ID" value="NZ_JACIGK010000022.1"/>
</dbReference>
<dbReference type="PANTHER" id="PTHR36925:SF1">
    <property type="entry name" value="COBALT-PRECORRIN-6A REDUCTASE"/>
    <property type="match status" value="1"/>
</dbReference>
<comment type="pathway">
    <text evidence="1">Cofactor biosynthesis; adenosylcobalamin biosynthesis.</text>
</comment>
<keyword evidence="2" id="KW-0169">Cobalamin biosynthesis</keyword>
<protein>
    <submittedName>
        <fullName evidence="4">Precorrin-6A/cobalt-precorrin-6A reductase</fullName>
        <ecNumber evidence="4">1.3.1.106</ecNumber>
        <ecNumber evidence="4">1.3.1.54</ecNumber>
    </submittedName>
</protein>
<sequence length="259" mass="27334">MTDRAPVLILGGTTEGYALAEALAAHPRWRPVSSLAGRTGRPRPPAGEMRVGGFGGAEGLARYLADSGITAVIDATHPFAARMGWNAAEGCAAAGVPLLRLERPAWRPVPGDRWVGVTNWDGAVAELRDMDARRVLLALGRQDLAPFAALPGTWFLIRSVEAPDPMPPFAAAEVLLARGPFTLEGETALLRERGIDAIVCKNSGGTATDAKLTAARALGVRVVMRDRPPRPAGVPVVATVAEALAWLENVTGSAPQMRW</sequence>
<name>A0A7W6WB44_9PROT</name>
<dbReference type="NCBIfam" id="NF005968">
    <property type="entry name" value="PRK08057.1-2"/>
    <property type="match status" value="1"/>
</dbReference>
<dbReference type="EC" id="1.3.1.54" evidence="4"/>
<dbReference type="GO" id="GO:0009236">
    <property type="term" value="P:cobalamin biosynthetic process"/>
    <property type="evidence" value="ECO:0007669"/>
    <property type="project" value="UniProtKB-UniPathway"/>
</dbReference>
<dbReference type="AlphaFoldDB" id="A0A7W6WB44"/>
<dbReference type="PROSITE" id="PS51014">
    <property type="entry name" value="COBK_CBIJ"/>
    <property type="match status" value="1"/>
</dbReference>
<accession>A0A7W6WB44</accession>
<dbReference type="InterPro" id="IPR003723">
    <property type="entry name" value="Precorrin-6x_reduct"/>
</dbReference>
<dbReference type="Proteomes" id="UP000554286">
    <property type="component" value="Unassembled WGS sequence"/>
</dbReference>
<evidence type="ECO:0000256" key="1">
    <source>
        <dbReference type="ARBA" id="ARBA00004953"/>
    </source>
</evidence>
<dbReference type="GO" id="GO:0016994">
    <property type="term" value="F:precorrin-6A reductase activity"/>
    <property type="evidence" value="ECO:0007669"/>
    <property type="project" value="UniProtKB-EC"/>
</dbReference>
<reference evidence="4 5" key="1">
    <citation type="submission" date="2020-08" db="EMBL/GenBank/DDBJ databases">
        <title>Genome sequencing of Purple Non-Sulfur Bacteria from various extreme environments.</title>
        <authorList>
            <person name="Mayer M."/>
        </authorList>
    </citation>
    <scope>NUCLEOTIDE SEQUENCE [LARGE SCALE GENOMIC DNA]</scope>
    <source>
        <strain evidence="4 5">JA131</strain>
    </source>
</reference>
<proteinExistence type="predicted"/>
<gene>
    <name evidence="4" type="ORF">GGD89_002778</name>
</gene>
<evidence type="ECO:0000313" key="4">
    <source>
        <dbReference type="EMBL" id="MBB4267137.1"/>
    </source>
</evidence>
<dbReference type="UniPathway" id="UPA00148"/>
<dbReference type="EC" id="1.3.1.106" evidence="4"/>
<dbReference type="PANTHER" id="PTHR36925">
    <property type="entry name" value="COBALT-PRECORRIN-6A REDUCTASE"/>
    <property type="match status" value="1"/>
</dbReference>